<dbReference type="FunFam" id="3.80.10.10:FF:000400">
    <property type="entry name" value="Nuclear pore complex protein NUP107"/>
    <property type="match status" value="1"/>
</dbReference>
<dbReference type="GO" id="GO:0016020">
    <property type="term" value="C:membrane"/>
    <property type="evidence" value="ECO:0007669"/>
    <property type="project" value="UniProtKB-SubCell"/>
</dbReference>
<evidence type="ECO:0000256" key="7">
    <source>
        <dbReference type="ARBA" id="ARBA00022989"/>
    </source>
</evidence>
<evidence type="ECO:0000259" key="12">
    <source>
        <dbReference type="PROSITE" id="PS50011"/>
    </source>
</evidence>
<dbReference type="Pfam" id="PF00069">
    <property type="entry name" value="Pkinase"/>
    <property type="match status" value="1"/>
</dbReference>
<keyword evidence="6" id="KW-0677">Repeat</keyword>
<reference evidence="13" key="2">
    <citation type="submission" date="2020-10" db="EMBL/GenBank/DDBJ databases">
        <authorList>
            <person name="Cooper E.A."/>
            <person name="Brenton Z.W."/>
            <person name="Flinn B.S."/>
            <person name="Jenkins J."/>
            <person name="Shu S."/>
            <person name="Flowers D."/>
            <person name="Luo F."/>
            <person name="Wang Y."/>
            <person name="Xia P."/>
            <person name="Barry K."/>
            <person name="Daum C."/>
            <person name="Lipzen A."/>
            <person name="Yoshinaga Y."/>
            <person name="Schmutz J."/>
            <person name="Saski C."/>
            <person name="Vermerris W."/>
            <person name="Kresovich S."/>
        </authorList>
    </citation>
    <scope>NUCLEOTIDE SEQUENCE</scope>
</reference>
<dbReference type="InterPro" id="IPR013210">
    <property type="entry name" value="LRR_N_plant-typ"/>
</dbReference>
<proteinExistence type="inferred from homology"/>
<dbReference type="InterPro" id="IPR003591">
    <property type="entry name" value="Leu-rich_rpt_typical-subtyp"/>
</dbReference>
<evidence type="ECO:0000256" key="11">
    <source>
        <dbReference type="SAM" id="SignalP"/>
    </source>
</evidence>
<dbReference type="PROSITE" id="PS50011">
    <property type="entry name" value="PROTEIN_KINASE_DOM"/>
    <property type="match status" value="1"/>
</dbReference>
<dbReference type="SUPFAM" id="SSF52058">
    <property type="entry name" value="L domain-like"/>
    <property type="match status" value="1"/>
</dbReference>
<keyword evidence="4 10" id="KW-0812">Transmembrane</keyword>
<gene>
    <name evidence="13" type="ORF">BDA96_09G266900</name>
</gene>
<dbReference type="OrthoDB" id="4062651at2759"/>
<keyword evidence="7 10" id="KW-1133">Transmembrane helix</keyword>
<dbReference type="PROSITE" id="PS00108">
    <property type="entry name" value="PROTEIN_KINASE_ST"/>
    <property type="match status" value="1"/>
</dbReference>
<dbReference type="PANTHER" id="PTHR48010">
    <property type="entry name" value="OS05G0588300 PROTEIN"/>
    <property type="match status" value="1"/>
</dbReference>
<evidence type="ECO:0000256" key="1">
    <source>
        <dbReference type="ARBA" id="ARBA00004370"/>
    </source>
</evidence>
<evidence type="ECO:0000256" key="10">
    <source>
        <dbReference type="SAM" id="Phobius"/>
    </source>
</evidence>
<comment type="caution">
    <text evidence="13">The sequence shown here is derived from an EMBL/GenBank/DDBJ whole genome shotgun (WGS) entry which is preliminary data.</text>
</comment>
<feature type="transmembrane region" description="Helical" evidence="10">
    <location>
        <begin position="267"/>
        <end position="292"/>
    </location>
</feature>
<evidence type="ECO:0000256" key="3">
    <source>
        <dbReference type="ARBA" id="ARBA00022614"/>
    </source>
</evidence>
<comment type="subcellular location">
    <subcellularLocation>
        <location evidence="1">Membrane</location>
    </subcellularLocation>
</comment>
<dbReference type="GO" id="GO:0005524">
    <property type="term" value="F:ATP binding"/>
    <property type="evidence" value="ECO:0007669"/>
    <property type="project" value="InterPro"/>
</dbReference>
<feature type="domain" description="Protein kinase" evidence="12">
    <location>
        <begin position="374"/>
        <end position="663"/>
    </location>
</feature>
<evidence type="ECO:0000256" key="2">
    <source>
        <dbReference type="ARBA" id="ARBA00008684"/>
    </source>
</evidence>
<feature type="compositionally biased region" description="Basic and acidic residues" evidence="9">
    <location>
        <begin position="679"/>
        <end position="690"/>
    </location>
</feature>
<dbReference type="Gene3D" id="3.30.200.20">
    <property type="entry name" value="Phosphorylase Kinase, domain 1"/>
    <property type="match status" value="1"/>
</dbReference>
<dbReference type="Gene3D" id="1.10.510.10">
    <property type="entry name" value="Transferase(Phosphotransferase) domain 1"/>
    <property type="match status" value="1"/>
</dbReference>
<dbReference type="Gene3D" id="3.80.10.10">
    <property type="entry name" value="Ribonuclease Inhibitor"/>
    <property type="match status" value="2"/>
</dbReference>
<name>A0A921QCU6_SORBI</name>
<feature type="compositionally biased region" description="Polar residues" evidence="9">
    <location>
        <begin position="315"/>
        <end position="329"/>
    </location>
</feature>
<accession>A0A921QCU6</accession>
<dbReference type="OMA" id="LGKVDHR"/>
<dbReference type="InterPro" id="IPR008271">
    <property type="entry name" value="Ser/Thr_kinase_AS"/>
</dbReference>
<dbReference type="SMART" id="SM00369">
    <property type="entry name" value="LRR_TYP"/>
    <property type="match status" value="4"/>
</dbReference>
<evidence type="ECO:0000313" key="14">
    <source>
        <dbReference type="Proteomes" id="UP000807115"/>
    </source>
</evidence>
<feature type="signal peptide" evidence="11">
    <location>
        <begin position="1"/>
        <end position="23"/>
    </location>
</feature>
<dbReference type="SUPFAM" id="SSF56112">
    <property type="entry name" value="Protein kinase-like (PK-like)"/>
    <property type="match status" value="1"/>
</dbReference>
<sequence length="690" mass="71577">MARRAPALPALLLALSLSLLAAADPPERERSALQAFLTGTPHERQLQWNTSLPTCSWTGVRCDASTNNATVTELHLPGVGLVGVVPNGTLSQLHNLQVLSLRDNRLQGPVPHDVLALPRLRALYLQGNLLSGDVPPGLAAGMLPALEHLVLSRNQLSGTVPEKLLVGMPRLRSLLLDGNRLSGGLPAASVGGGGAGSRLEVFNVSFNDLDGPIPASLARFPPDSFEGNPGLCGKPLVDRPCPSPSPSPGGVPAPGEDSKKKHKLSGAAVVAIAVGCGAAALLALLLLALCLAHRYRRHSEAASADAKATPPTRGLTPSTPSGDLTGGDFTSSSKDISAAAAAGAGGAERSRLVFVGKQGRGHLRYSFDLEDLLRASAEVLGKGSLGTSYKAVLEEGTTVVVKRLRDVAAARREFAACVEAAAAAAAEHRNLVPLRGYYYSKDEKLLVLDYLPGGSLSSRLHGSRGTGRTPMDWEARTRAALCAARGVAHLHTAQGLAHGDIKSSNLLLRPDPDAAALSDYCLHQLFPPAPARSGSGAGVGGGYRAPELADARRPTLASDVYALGVLLLELLTGRSPAHHASSSGSGLLDGGGSGALDLPRWVQSVVREEWTAEVFDAELVRAGSGAAEEEMVALLQVAMACVSTAPDARPGAHDVVRMVEEVISGGRTITEESEGTRGASEEERSRGPTP</sequence>
<dbReference type="InterPro" id="IPR011009">
    <property type="entry name" value="Kinase-like_dom_sf"/>
</dbReference>
<evidence type="ECO:0000256" key="9">
    <source>
        <dbReference type="SAM" id="MobiDB-lite"/>
    </source>
</evidence>
<evidence type="ECO:0000256" key="6">
    <source>
        <dbReference type="ARBA" id="ARBA00022737"/>
    </source>
</evidence>
<comment type="similarity">
    <text evidence="2">Belongs to the protein kinase superfamily. Ser/Thr protein kinase family.</text>
</comment>
<dbReference type="SMART" id="SM00220">
    <property type="entry name" value="S_TKc"/>
    <property type="match status" value="1"/>
</dbReference>
<dbReference type="GO" id="GO:0004672">
    <property type="term" value="F:protein kinase activity"/>
    <property type="evidence" value="ECO:0007669"/>
    <property type="project" value="InterPro"/>
</dbReference>
<protein>
    <recommendedName>
        <fullName evidence="12">Protein kinase domain-containing protein</fullName>
    </recommendedName>
</protein>
<dbReference type="AlphaFoldDB" id="A0A921QCU6"/>
<feature type="compositionally biased region" description="Pro residues" evidence="9">
    <location>
        <begin position="241"/>
        <end position="251"/>
    </location>
</feature>
<feature type="region of interest" description="Disordered" evidence="9">
    <location>
        <begin position="229"/>
        <end position="260"/>
    </location>
</feature>
<keyword evidence="8 10" id="KW-0472">Membrane</keyword>
<dbReference type="Pfam" id="PF13855">
    <property type="entry name" value="LRR_8"/>
    <property type="match status" value="2"/>
</dbReference>
<dbReference type="Proteomes" id="UP000807115">
    <property type="component" value="Chromosome 9"/>
</dbReference>
<dbReference type="InterPro" id="IPR000719">
    <property type="entry name" value="Prot_kinase_dom"/>
</dbReference>
<feature type="region of interest" description="Disordered" evidence="9">
    <location>
        <begin position="301"/>
        <end position="329"/>
    </location>
</feature>
<dbReference type="Pfam" id="PF08263">
    <property type="entry name" value="LRRNT_2"/>
    <property type="match status" value="1"/>
</dbReference>
<dbReference type="KEGG" id="sbi:8065306"/>
<keyword evidence="3" id="KW-0433">Leucine-rich repeat</keyword>
<dbReference type="EMBL" id="CM027688">
    <property type="protein sequence ID" value="KAG0519468.1"/>
    <property type="molecule type" value="Genomic_DNA"/>
</dbReference>
<evidence type="ECO:0000313" key="13">
    <source>
        <dbReference type="EMBL" id="KAG0519468.1"/>
    </source>
</evidence>
<dbReference type="InterPro" id="IPR032675">
    <property type="entry name" value="LRR_dom_sf"/>
</dbReference>
<dbReference type="PANTHER" id="PTHR48010:SF70">
    <property type="entry name" value="LEUCINE-RICH REPEAT RECEPTOR-LIKE PROTEIN KINASE FAMILY PROTEIN-RELATED"/>
    <property type="match status" value="1"/>
</dbReference>
<evidence type="ECO:0000256" key="4">
    <source>
        <dbReference type="ARBA" id="ARBA00022692"/>
    </source>
</evidence>
<evidence type="ECO:0000256" key="5">
    <source>
        <dbReference type="ARBA" id="ARBA00022729"/>
    </source>
</evidence>
<keyword evidence="5 11" id="KW-0732">Signal</keyword>
<dbReference type="Gramene" id="EES18787">
    <property type="protein sequence ID" value="EES18787"/>
    <property type="gene ID" value="SORBI_3009G251800"/>
</dbReference>
<evidence type="ECO:0000256" key="8">
    <source>
        <dbReference type="ARBA" id="ARBA00023136"/>
    </source>
</evidence>
<feature type="chain" id="PRO_5037794973" description="Protein kinase domain-containing protein" evidence="11">
    <location>
        <begin position="24"/>
        <end position="690"/>
    </location>
</feature>
<feature type="region of interest" description="Disordered" evidence="9">
    <location>
        <begin position="666"/>
        <end position="690"/>
    </location>
</feature>
<dbReference type="InterPro" id="IPR050994">
    <property type="entry name" value="At_inactive_RLKs"/>
</dbReference>
<reference evidence="13" key="1">
    <citation type="journal article" date="2019" name="BMC Genomics">
        <title>A new reference genome for Sorghum bicolor reveals high levels of sequence similarity between sweet and grain genotypes: implications for the genetics of sugar metabolism.</title>
        <authorList>
            <person name="Cooper E.A."/>
            <person name="Brenton Z.W."/>
            <person name="Flinn B.S."/>
            <person name="Jenkins J."/>
            <person name="Shu S."/>
            <person name="Flowers D."/>
            <person name="Luo F."/>
            <person name="Wang Y."/>
            <person name="Xia P."/>
            <person name="Barry K."/>
            <person name="Daum C."/>
            <person name="Lipzen A."/>
            <person name="Yoshinaga Y."/>
            <person name="Schmutz J."/>
            <person name="Saski C."/>
            <person name="Vermerris W."/>
            <person name="Kresovich S."/>
        </authorList>
    </citation>
    <scope>NUCLEOTIDE SEQUENCE</scope>
</reference>
<organism evidence="13 14">
    <name type="scientific">Sorghum bicolor</name>
    <name type="common">Sorghum</name>
    <name type="synonym">Sorghum vulgare</name>
    <dbReference type="NCBI Taxonomy" id="4558"/>
    <lineage>
        <taxon>Eukaryota</taxon>
        <taxon>Viridiplantae</taxon>
        <taxon>Streptophyta</taxon>
        <taxon>Embryophyta</taxon>
        <taxon>Tracheophyta</taxon>
        <taxon>Spermatophyta</taxon>
        <taxon>Magnoliopsida</taxon>
        <taxon>Liliopsida</taxon>
        <taxon>Poales</taxon>
        <taxon>Poaceae</taxon>
        <taxon>PACMAD clade</taxon>
        <taxon>Panicoideae</taxon>
        <taxon>Andropogonodae</taxon>
        <taxon>Andropogoneae</taxon>
        <taxon>Sorghinae</taxon>
        <taxon>Sorghum</taxon>
    </lineage>
</organism>
<dbReference type="InterPro" id="IPR001611">
    <property type="entry name" value="Leu-rich_rpt"/>
</dbReference>